<keyword evidence="2" id="KW-1185">Reference proteome</keyword>
<dbReference type="Proteomes" id="UP001590950">
    <property type="component" value="Unassembled WGS sequence"/>
</dbReference>
<proteinExistence type="predicted"/>
<dbReference type="EMBL" id="JBEFKJ010000030">
    <property type="protein sequence ID" value="KAL2038727.1"/>
    <property type="molecule type" value="Genomic_DNA"/>
</dbReference>
<evidence type="ECO:0000313" key="2">
    <source>
        <dbReference type="Proteomes" id="UP001590950"/>
    </source>
</evidence>
<sequence>MTLSTGNSFVCQPSISDDCSGPDNDGTCTGYLDTVLTVFERHNHPFVLVGTVATRWNGCKGNVRELDILLRSSQMEAIVDDLVISKQWAKCDEKPAYAGDEHWGNETAIKDIWLEARFTDTPATYLGFAHLRFWPEELYQLSVTDCRKIEVPDAMALNAVQLEEDYHRDPSRRFGPHLTDSVHSFGLSVIPGPKHRARSLSHQHIPIFIPTVQSHLNSLLAQCRAEDATGLSIGNGADGHVKNFIRYNLFDWPPARDWLLGSGRIEARNMELMGERIRKYRRKPALSWDKETGKYVFVNNFFEAVLGPFAGANTVNRE</sequence>
<comment type="caution">
    <text evidence="1">The sequence shown here is derived from an EMBL/GenBank/DDBJ whole genome shotgun (WGS) entry which is preliminary data.</text>
</comment>
<gene>
    <name evidence="1" type="ORF">N7G274_008485</name>
</gene>
<evidence type="ECO:0000313" key="1">
    <source>
        <dbReference type="EMBL" id="KAL2038727.1"/>
    </source>
</evidence>
<accession>A0ABR3ZYE9</accession>
<protein>
    <submittedName>
        <fullName evidence="1">Uncharacterized protein</fullName>
    </submittedName>
</protein>
<organism evidence="1 2">
    <name type="scientific">Stereocaulon virgatum</name>
    <dbReference type="NCBI Taxonomy" id="373712"/>
    <lineage>
        <taxon>Eukaryota</taxon>
        <taxon>Fungi</taxon>
        <taxon>Dikarya</taxon>
        <taxon>Ascomycota</taxon>
        <taxon>Pezizomycotina</taxon>
        <taxon>Lecanoromycetes</taxon>
        <taxon>OSLEUM clade</taxon>
        <taxon>Lecanoromycetidae</taxon>
        <taxon>Lecanorales</taxon>
        <taxon>Lecanorineae</taxon>
        <taxon>Stereocaulaceae</taxon>
        <taxon>Stereocaulon</taxon>
    </lineage>
</organism>
<reference evidence="1 2" key="1">
    <citation type="submission" date="2024-09" db="EMBL/GenBank/DDBJ databases">
        <title>Rethinking Asexuality: The Enigmatic Case of Functional Sexual Genes in Lepraria (Stereocaulaceae).</title>
        <authorList>
            <person name="Doellman M."/>
            <person name="Sun Y."/>
            <person name="Barcenas-Pena A."/>
            <person name="Lumbsch H.T."/>
            <person name="Grewe F."/>
        </authorList>
    </citation>
    <scope>NUCLEOTIDE SEQUENCE [LARGE SCALE GENOMIC DNA]</scope>
    <source>
        <strain evidence="1 2">Mercado 3170</strain>
    </source>
</reference>
<name>A0ABR3ZYE9_9LECA</name>